<reference evidence="2 3" key="1">
    <citation type="journal article" date="2022" name="G3 (Bethesda)">
        <title>Whole-genome sequence and methylome profiling of the almond [Prunus dulcis (Mill.) D.A. Webb] cultivar 'Nonpareil'.</title>
        <authorList>
            <person name="D'Amico-Willman K.M."/>
            <person name="Ouma W.Z."/>
            <person name="Meulia T."/>
            <person name="Sideli G.M."/>
            <person name="Gradziel T.M."/>
            <person name="Fresnedo-Ramirez J."/>
        </authorList>
    </citation>
    <scope>NUCLEOTIDE SEQUENCE [LARGE SCALE GENOMIC DNA]</scope>
    <source>
        <strain evidence="2">Clone GOH B32 T37-40</strain>
    </source>
</reference>
<accession>A0AAD4Z8W5</accession>
<dbReference type="Proteomes" id="UP001054821">
    <property type="component" value="Chromosome 3"/>
</dbReference>
<evidence type="ECO:0000313" key="3">
    <source>
        <dbReference type="Proteomes" id="UP001054821"/>
    </source>
</evidence>
<feature type="region of interest" description="Disordered" evidence="1">
    <location>
        <begin position="42"/>
        <end position="85"/>
    </location>
</feature>
<proteinExistence type="predicted"/>
<organism evidence="2 3">
    <name type="scientific">Prunus dulcis</name>
    <name type="common">Almond</name>
    <name type="synonym">Amygdalus dulcis</name>
    <dbReference type="NCBI Taxonomy" id="3755"/>
    <lineage>
        <taxon>Eukaryota</taxon>
        <taxon>Viridiplantae</taxon>
        <taxon>Streptophyta</taxon>
        <taxon>Embryophyta</taxon>
        <taxon>Tracheophyta</taxon>
        <taxon>Spermatophyta</taxon>
        <taxon>Magnoliopsida</taxon>
        <taxon>eudicotyledons</taxon>
        <taxon>Gunneridae</taxon>
        <taxon>Pentapetalae</taxon>
        <taxon>rosids</taxon>
        <taxon>fabids</taxon>
        <taxon>Rosales</taxon>
        <taxon>Rosaceae</taxon>
        <taxon>Amygdaloideae</taxon>
        <taxon>Amygdaleae</taxon>
        <taxon>Prunus</taxon>
    </lineage>
</organism>
<sequence length="85" mass="9252">MIAEEEKFQGKALFLSHTKTAISTIKEKFSLGHTKSIRVANWQDSGDRSQPDPLAGLGDTKSTRAATGRIQGTVVSLIRNPGRSR</sequence>
<gene>
    <name evidence="2" type="ORF">L3X38_017138</name>
</gene>
<dbReference type="AlphaFoldDB" id="A0AAD4Z8W5"/>
<dbReference type="EMBL" id="JAJFAZ020000003">
    <property type="protein sequence ID" value="KAI5337867.1"/>
    <property type="molecule type" value="Genomic_DNA"/>
</dbReference>
<evidence type="ECO:0000256" key="1">
    <source>
        <dbReference type="SAM" id="MobiDB-lite"/>
    </source>
</evidence>
<comment type="caution">
    <text evidence="2">The sequence shown here is derived from an EMBL/GenBank/DDBJ whole genome shotgun (WGS) entry which is preliminary data.</text>
</comment>
<evidence type="ECO:0000313" key="2">
    <source>
        <dbReference type="EMBL" id="KAI5337867.1"/>
    </source>
</evidence>
<name>A0AAD4Z8W5_PRUDU</name>
<protein>
    <submittedName>
        <fullName evidence="2">Uncharacterized protein</fullName>
    </submittedName>
</protein>
<keyword evidence="3" id="KW-1185">Reference proteome</keyword>